<dbReference type="Proteomes" id="UP000472264">
    <property type="component" value="Chromosome 7"/>
</dbReference>
<comment type="function">
    <text evidence="7">The cytotoxic action of BPI is limited to many species of Gram-negative bacteria; this specificity may be explained by a strong affinity of the very basic N-terminal half for the negatively charged lipopolysaccharides that are unique to the Gram-negative bacterial outer envelope.</text>
</comment>
<keyword evidence="7" id="KW-0391">Immunity</keyword>
<evidence type="ECO:0000313" key="11">
    <source>
        <dbReference type="Ensembl" id="ENSENLP00000018691.1"/>
    </source>
</evidence>
<evidence type="ECO:0000256" key="8">
    <source>
        <dbReference type="SAM" id="SignalP"/>
    </source>
</evidence>
<name>A0A665UHG3_ECHNA</name>
<evidence type="ECO:0000259" key="10">
    <source>
        <dbReference type="SMART" id="SM00329"/>
    </source>
</evidence>
<protein>
    <recommendedName>
        <fullName evidence="7">Bactericidal permeability-increasing protein</fullName>
        <shortName evidence="7">BPI</shortName>
    </recommendedName>
</protein>
<dbReference type="Pfam" id="PF02886">
    <property type="entry name" value="LBP_BPI_CETP_C"/>
    <property type="match status" value="1"/>
</dbReference>
<gene>
    <name evidence="11" type="primary">bpifcl</name>
</gene>
<dbReference type="GO" id="GO:0045087">
    <property type="term" value="P:innate immune response"/>
    <property type="evidence" value="ECO:0007669"/>
    <property type="project" value="UniProtKB-UniRule"/>
</dbReference>
<comment type="similarity">
    <text evidence="2">Belongs to the BPI/LBP/Plunc superfamily. BPI/LBP family.</text>
</comment>
<dbReference type="Gene3D" id="3.15.10.10">
    <property type="entry name" value="Bactericidal permeability-increasing protein, domain 1"/>
    <property type="match status" value="1"/>
</dbReference>
<keyword evidence="3 7" id="KW-0964">Secreted</keyword>
<keyword evidence="7" id="KW-0044">Antibiotic</keyword>
<keyword evidence="5 7" id="KW-0325">Glycoprotein</keyword>
<feature type="chain" id="PRO_5025468990" description="Bactericidal permeability-increasing protein" evidence="8">
    <location>
        <begin position="18"/>
        <end position="470"/>
    </location>
</feature>
<dbReference type="Pfam" id="PF01273">
    <property type="entry name" value="LBP_BPI_CETP"/>
    <property type="match status" value="1"/>
</dbReference>
<evidence type="ECO:0000256" key="2">
    <source>
        <dbReference type="ARBA" id="ARBA00007292"/>
    </source>
</evidence>
<sequence>MLLTVTVLLMLIPSTCGKNPAVQVTLTDKGLQYGKHAGTDWFQDHLGNVTFPDISGGIKIKIFGTIDYALTGIKIIKCDLPEPSVDFYPDATGFKTSMSGLSIALNGEWRTHYGIIHDGGTFDMAVFDVSVLSVVELGKDDDGHLSISSVSCEAKVGDVNIVFQGGGSWIFQPFVHHFTGRIGREIQSRICPNVEQIIVTLEHHLQAMNVSFDVDQALSLDLSLTDLPVIDASKLNLGFKGEFYSIKSHTDPPFEAQPFTIPEQQGYMLAMGLSEYTLNSASYGYYSSGGFQAFINDSMIPPGCPVHLNTSLMGPFIPQLPKMFPGLLMYLQVYAIKAPMLSFHSDAIKLGVQANVKAFAIQPNGTETPLFKLGVDSQFNSKVWIDGQKVKGSVSMNNFTLTLVGSEVGEFETDPLERLAKLGVNLALTKVNVKMGKGFDLPRMKHSQLVNSVLKMQEGFIALFSDAEVL</sequence>
<feature type="domain" description="Lipid-binding serum glycoprotein C-terminal" evidence="10">
    <location>
        <begin position="263"/>
        <end position="465"/>
    </location>
</feature>
<dbReference type="PANTHER" id="PTHR10504">
    <property type="entry name" value="BACTERICIDAL PERMEABILITY-INCREASING BPI PROTEIN-RELATED"/>
    <property type="match status" value="1"/>
</dbReference>
<dbReference type="PANTHER" id="PTHR10504:SF132">
    <property type="entry name" value="BACTERICIDAL PERMEABILITY-INCREASING PROTEIN"/>
    <property type="match status" value="1"/>
</dbReference>
<comment type="domain">
    <text evidence="7">The N- and C-terminal barrels adopt an identical fold despite having only 13% of conserved residues.</text>
</comment>
<comment type="subunit">
    <text evidence="7">Monomer. Homodimer; disulfide-linked.</text>
</comment>
<evidence type="ECO:0000256" key="4">
    <source>
        <dbReference type="ARBA" id="ARBA00023157"/>
    </source>
</evidence>
<reference evidence="11" key="2">
    <citation type="submission" date="2025-08" db="UniProtKB">
        <authorList>
            <consortium name="Ensembl"/>
        </authorList>
    </citation>
    <scope>IDENTIFICATION</scope>
</reference>
<proteinExistence type="inferred from homology"/>
<evidence type="ECO:0000256" key="3">
    <source>
        <dbReference type="ARBA" id="ARBA00022525"/>
    </source>
</evidence>
<feature type="signal peptide" evidence="8">
    <location>
        <begin position="1"/>
        <end position="17"/>
    </location>
</feature>
<dbReference type="Gene3D" id="3.15.20.10">
    <property type="entry name" value="Bactericidal permeability-increasing protein, domain 2"/>
    <property type="match status" value="1"/>
</dbReference>
<dbReference type="OrthoDB" id="9938407at2759"/>
<dbReference type="FunCoup" id="A0A665UHG3">
    <property type="interactions" value="194"/>
</dbReference>
<dbReference type="OMA" id="AVTMLFH"/>
<comment type="domain">
    <text evidence="7">The N-terminal region may be exposed to the interior of the granule, whereas the C-terminal portion may be embedded in the membrane. During phagocytosis and degranulation, proteases may be released and activated and cleave BPI at the junction of the N- and C-terminal portions of the molecule, providing controlled release of the N-terminal antibacterial fragment when bacteria are ingested.</text>
</comment>
<dbReference type="FunFam" id="3.15.20.10:FF:000001">
    <property type="entry name" value="Phospholipid transfer protein"/>
    <property type="match status" value="1"/>
</dbReference>
<dbReference type="InterPro" id="IPR017943">
    <property type="entry name" value="Bactericidal_perm-incr_a/b_dom"/>
</dbReference>
<dbReference type="GO" id="GO:0008289">
    <property type="term" value="F:lipid binding"/>
    <property type="evidence" value="ECO:0007669"/>
    <property type="project" value="InterPro"/>
</dbReference>
<evidence type="ECO:0000256" key="7">
    <source>
        <dbReference type="RuleBase" id="RU369039"/>
    </source>
</evidence>
<keyword evidence="4 6" id="KW-1015">Disulfide bond</keyword>
<dbReference type="GO" id="GO:0005615">
    <property type="term" value="C:extracellular space"/>
    <property type="evidence" value="ECO:0007669"/>
    <property type="project" value="UniProtKB-UniRule"/>
</dbReference>
<dbReference type="InterPro" id="IPR030675">
    <property type="entry name" value="BPI/LBP"/>
</dbReference>
<dbReference type="InterPro" id="IPR001124">
    <property type="entry name" value="Lipid-bd_serum_glycop_C"/>
</dbReference>
<keyword evidence="12" id="KW-1185">Reference proteome</keyword>
<dbReference type="FunFam" id="3.15.10.10:FF:000001">
    <property type="entry name" value="phospholipid transfer protein-like"/>
    <property type="match status" value="1"/>
</dbReference>
<feature type="disulfide bond" evidence="6">
    <location>
        <begin position="152"/>
        <end position="191"/>
    </location>
</feature>
<accession>A0A665UHG3</accession>
<evidence type="ECO:0000313" key="12">
    <source>
        <dbReference type="Proteomes" id="UP000472264"/>
    </source>
</evidence>
<dbReference type="GO" id="GO:0050829">
    <property type="term" value="P:defense response to Gram-negative bacterium"/>
    <property type="evidence" value="ECO:0007669"/>
    <property type="project" value="UniProtKB-UniRule"/>
</dbReference>
<dbReference type="AlphaFoldDB" id="A0A665UHG3"/>
<reference evidence="11" key="1">
    <citation type="submission" date="2021-04" db="EMBL/GenBank/DDBJ databases">
        <authorList>
            <consortium name="Wellcome Sanger Institute Data Sharing"/>
        </authorList>
    </citation>
    <scope>NUCLEOTIDE SEQUENCE [LARGE SCALE GENOMIC DNA]</scope>
</reference>
<dbReference type="InterPro" id="IPR032942">
    <property type="entry name" value="BPI/LBP/Plunc"/>
</dbReference>
<evidence type="ECO:0000256" key="6">
    <source>
        <dbReference type="PIRSR" id="PIRSR002417-50"/>
    </source>
</evidence>
<keyword evidence="7" id="KW-0399">Innate immunity</keyword>
<dbReference type="InterPro" id="IPR017942">
    <property type="entry name" value="Lipid-bd_serum_glycop_N"/>
</dbReference>
<dbReference type="SUPFAM" id="SSF55394">
    <property type="entry name" value="Bactericidal permeability-increasing protein, BPI"/>
    <property type="match status" value="2"/>
</dbReference>
<dbReference type="InParanoid" id="A0A665UHG3"/>
<dbReference type="Ensembl" id="ENSENLT00000019385.1">
    <property type="protein sequence ID" value="ENSENLP00000018691.1"/>
    <property type="gene ID" value="ENSENLG00000008579.1"/>
</dbReference>
<comment type="subcellular location">
    <subcellularLocation>
        <location evidence="1 7">Secreted</location>
    </subcellularLocation>
</comment>
<evidence type="ECO:0000256" key="5">
    <source>
        <dbReference type="ARBA" id="ARBA00023180"/>
    </source>
</evidence>
<feature type="domain" description="Lipid-binding serum glycoprotein N-terminal" evidence="9">
    <location>
        <begin position="26"/>
        <end position="249"/>
    </location>
</feature>
<dbReference type="PIRSF" id="PIRSF002417">
    <property type="entry name" value="Lipid_binding_protein"/>
    <property type="match status" value="1"/>
</dbReference>
<reference evidence="11" key="3">
    <citation type="submission" date="2025-09" db="UniProtKB">
        <authorList>
            <consortium name="Ensembl"/>
        </authorList>
    </citation>
    <scope>IDENTIFICATION</scope>
</reference>
<evidence type="ECO:0000256" key="1">
    <source>
        <dbReference type="ARBA" id="ARBA00004613"/>
    </source>
</evidence>
<keyword evidence="7 8" id="KW-0732">Signal</keyword>
<dbReference type="SMART" id="SM00329">
    <property type="entry name" value="BPI2"/>
    <property type="match status" value="1"/>
</dbReference>
<dbReference type="SMART" id="SM00328">
    <property type="entry name" value="BPI1"/>
    <property type="match status" value="1"/>
</dbReference>
<organism evidence="11 12">
    <name type="scientific">Echeneis naucrates</name>
    <name type="common">Live sharksucker</name>
    <dbReference type="NCBI Taxonomy" id="173247"/>
    <lineage>
        <taxon>Eukaryota</taxon>
        <taxon>Metazoa</taxon>
        <taxon>Chordata</taxon>
        <taxon>Craniata</taxon>
        <taxon>Vertebrata</taxon>
        <taxon>Euteleostomi</taxon>
        <taxon>Actinopterygii</taxon>
        <taxon>Neopterygii</taxon>
        <taxon>Teleostei</taxon>
        <taxon>Neoteleostei</taxon>
        <taxon>Acanthomorphata</taxon>
        <taxon>Carangaria</taxon>
        <taxon>Carangiformes</taxon>
        <taxon>Echeneidae</taxon>
        <taxon>Echeneis</taxon>
    </lineage>
</organism>
<evidence type="ECO:0000259" key="9">
    <source>
        <dbReference type="SMART" id="SM00328"/>
    </source>
</evidence>
<keyword evidence="7" id="KW-0929">Antimicrobial</keyword>